<dbReference type="GO" id="GO:0070475">
    <property type="term" value="P:rRNA base methylation"/>
    <property type="evidence" value="ECO:0007669"/>
    <property type="project" value="TreeGrafter"/>
</dbReference>
<comment type="function">
    <text evidence="10 11">Catalyzes the formation of 5-methyl-uridine at position 1939 (m5U1939) in 23S rRNA.</text>
</comment>
<feature type="binding site" evidence="11 12">
    <location>
        <position position="378"/>
    </location>
    <ligand>
        <name>S-adenosyl-L-methionine</name>
        <dbReference type="ChEBI" id="CHEBI:59789"/>
    </ligand>
</feature>
<dbReference type="EC" id="2.1.1.190" evidence="11"/>
<dbReference type="PANTHER" id="PTHR11061">
    <property type="entry name" value="RNA M5U METHYLTRANSFERASE"/>
    <property type="match status" value="1"/>
</dbReference>
<dbReference type="AlphaFoldDB" id="A0A437QDM8"/>
<dbReference type="FunFam" id="2.40.50.140:FF:000097">
    <property type="entry name" value="23S rRNA (uracil(1939)-C(5))-methyltransferase RlmD"/>
    <property type="match status" value="1"/>
</dbReference>
<dbReference type="PROSITE" id="PS51687">
    <property type="entry name" value="SAM_MT_RNA_M5U"/>
    <property type="match status" value="1"/>
</dbReference>
<feature type="binding site" evidence="11">
    <location>
        <position position="314"/>
    </location>
    <ligand>
        <name>S-adenosyl-L-methionine</name>
        <dbReference type="ChEBI" id="CHEBI:59789"/>
    </ligand>
</feature>
<dbReference type="GO" id="GO:0003723">
    <property type="term" value="F:RNA binding"/>
    <property type="evidence" value="ECO:0007669"/>
    <property type="project" value="InterPro"/>
</dbReference>
<dbReference type="InterPro" id="IPR001566">
    <property type="entry name" value="23S_rRNA_MeTrfase_RlmD"/>
</dbReference>
<evidence type="ECO:0000256" key="4">
    <source>
        <dbReference type="ARBA" id="ARBA00022679"/>
    </source>
</evidence>
<dbReference type="PROSITE" id="PS01231">
    <property type="entry name" value="TRMA_2"/>
    <property type="match status" value="1"/>
</dbReference>
<dbReference type="InterPro" id="IPR002792">
    <property type="entry name" value="TRAM_dom"/>
</dbReference>
<name>A0A437QDM8_9GAMM</name>
<accession>A0A437QDM8</accession>
<keyword evidence="15" id="KW-1185">Reference proteome</keyword>
<keyword evidence="7 11" id="KW-0408">Iron</keyword>
<keyword evidence="1 11" id="KW-0004">4Fe-4S</keyword>
<evidence type="ECO:0000256" key="11">
    <source>
        <dbReference type="HAMAP-Rule" id="MF_01010"/>
    </source>
</evidence>
<evidence type="ECO:0000256" key="1">
    <source>
        <dbReference type="ARBA" id="ARBA00022485"/>
    </source>
</evidence>
<comment type="catalytic activity">
    <reaction evidence="9 11">
        <text>uridine(1939) in 23S rRNA + S-adenosyl-L-methionine = 5-methyluridine(1939) in 23S rRNA + S-adenosyl-L-homocysteine + H(+)</text>
        <dbReference type="Rhea" id="RHEA:42908"/>
        <dbReference type="Rhea" id="RHEA-COMP:10278"/>
        <dbReference type="Rhea" id="RHEA-COMP:10279"/>
        <dbReference type="ChEBI" id="CHEBI:15378"/>
        <dbReference type="ChEBI" id="CHEBI:57856"/>
        <dbReference type="ChEBI" id="CHEBI:59789"/>
        <dbReference type="ChEBI" id="CHEBI:65315"/>
        <dbReference type="ChEBI" id="CHEBI:74447"/>
        <dbReference type="EC" id="2.1.1.190"/>
    </reaction>
</comment>
<dbReference type="NCBIfam" id="TIGR00479">
    <property type="entry name" value="rumA"/>
    <property type="match status" value="1"/>
</dbReference>
<feature type="active site" description="Nucleophile" evidence="11 12">
    <location>
        <position position="403"/>
    </location>
</feature>
<keyword evidence="5 11" id="KW-0949">S-adenosyl-L-methionine</keyword>
<dbReference type="SUPFAM" id="SSF50249">
    <property type="entry name" value="Nucleic acid-binding proteins"/>
    <property type="match status" value="1"/>
</dbReference>
<dbReference type="CDD" id="cd02440">
    <property type="entry name" value="AdoMet_MTases"/>
    <property type="match status" value="1"/>
</dbReference>
<dbReference type="Gene3D" id="3.40.50.150">
    <property type="entry name" value="Vaccinia Virus protein VP39"/>
    <property type="match status" value="1"/>
</dbReference>
<dbReference type="Proteomes" id="UP000282818">
    <property type="component" value="Unassembled WGS sequence"/>
</dbReference>
<dbReference type="InterPro" id="IPR010280">
    <property type="entry name" value="U5_MeTrfase_fam"/>
</dbReference>
<feature type="binding site" evidence="11 12">
    <location>
        <position position="330"/>
    </location>
    <ligand>
        <name>S-adenosyl-L-methionine</name>
        <dbReference type="ChEBI" id="CHEBI:59789"/>
    </ligand>
</feature>
<feature type="binding site" evidence="11 12">
    <location>
        <position position="280"/>
    </location>
    <ligand>
        <name>S-adenosyl-L-methionine</name>
        <dbReference type="ChEBI" id="CHEBI:59789"/>
    </ligand>
</feature>
<dbReference type="Gene3D" id="2.40.50.1070">
    <property type="match status" value="1"/>
</dbReference>
<evidence type="ECO:0000256" key="2">
    <source>
        <dbReference type="ARBA" id="ARBA00022552"/>
    </source>
</evidence>
<dbReference type="PANTHER" id="PTHR11061:SF49">
    <property type="entry name" value="23S RRNA (URACIL(1939)-C(5))-METHYLTRANSFERASE RLMD"/>
    <property type="match status" value="1"/>
</dbReference>
<evidence type="ECO:0000313" key="14">
    <source>
        <dbReference type="EMBL" id="RVU32648.1"/>
    </source>
</evidence>
<protein>
    <recommendedName>
        <fullName evidence="11">23S rRNA (uracil(1939)-C(5))-methyltransferase RlmD</fullName>
        <ecNumber evidence="11">2.1.1.190</ecNumber>
    </recommendedName>
    <alternativeName>
        <fullName evidence="11">23S rRNA(m5U1939)-methyltransferase</fullName>
    </alternativeName>
</protein>
<evidence type="ECO:0000259" key="13">
    <source>
        <dbReference type="PROSITE" id="PS50926"/>
    </source>
</evidence>
<feature type="binding site" evidence="11">
    <location>
        <position position="87"/>
    </location>
    <ligand>
        <name>[4Fe-4S] cluster</name>
        <dbReference type="ChEBI" id="CHEBI:49883"/>
    </ligand>
</feature>
<evidence type="ECO:0000256" key="6">
    <source>
        <dbReference type="ARBA" id="ARBA00022723"/>
    </source>
</evidence>
<sequence>MKSRPIRFGRPAEKKPTLDTTPITLQIESLSHDGRGVARHEGKTIFVSGALPNETVTATLTQRHKRFDEAEVTAIDVASEHRTVPVCHHYAECGGCQIQHQAAPQQIVDKEASVLAQLQRIGGTTPQTIVQPITSTPTGYRRAARLGVNQLQRNGEIIVGFRRRKSSKLLNIDTCPVLVDPLNALIAPLRDLLETLDHPKRITHAELQASDATVAVTLRCKPALSNDDRERVAAFADVQDCHIFLQTDQGMEPLRAPQPLSYAVMDRKLSLTFTPGDFLQVNRTVNEAMIEQALEWLDLSKDDTVLDLFCGLGNFTLPMALRAGEVLGVEGVKEMVERATQNAAKNQLTNCSFYCADLAEPSKHTPWFKAKYNKILLDPPRSGAYELIQQLPARAQSILYISCEPSALARDTKLLAEKGYVLKKVGLMDMFPQTSHVETMALFEKQKKR</sequence>
<feature type="binding site" evidence="11">
    <location>
        <position position="93"/>
    </location>
    <ligand>
        <name>[4Fe-4S] cluster</name>
        <dbReference type="ChEBI" id="CHEBI:49883"/>
    </ligand>
</feature>
<evidence type="ECO:0000256" key="7">
    <source>
        <dbReference type="ARBA" id="ARBA00023004"/>
    </source>
</evidence>
<dbReference type="FunFam" id="3.40.50.150:FF:000009">
    <property type="entry name" value="23S rRNA (Uracil(1939)-C(5))-methyltransferase RlmD"/>
    <property type="match status" value="1"/>
</dbReference>
<organism evidence="14 15">
    <name type="scientific">Neptunomonas marina</name>
    <dbReference type="NCBI Taxonomy" id="1815562"/>
    <lineage>
        <taxon>Bacteria</taxon>
        <taxon>Pseudomonadati</taxon>
        <taxon>Pseudomonadota</taxon>
        <taxon>Gammaproteobacteria</taxon>
        <taxon>Oceanospirillales</taxon>
        <taxon>Oceanospirillaceae</taxon>
        <taxon>Neptunomonas</taxon>
    </lineage>
</organism>
<evidence type="ECO:0000256" key="9">
    <source>
        <dbReference type="ARBA" id="ARBA00052756"/>
    </source>
</evidence>
<dbReference type="Gene3D" id="2.40.50.140">
    <property type="entry name" value="Nucleic acid-binding proteins"/>
    <property type="match status" value="1"/>
</dbReference>
<keyword evidence="6 11" id="KW-0479">Metal-binding</keyword>
<evidence type="ECO:0000256" key="12">
    <source>
        <dbReference type="PROSITE-ProRule" id="PRU01024"/>
    </source>
</evidence>
<feature type="domain" description="TRAM" evidence="13">
    <location>
        <begin position="15"/>
        <end position="74"/>
    </location>
</feature>
<feature type="binding site" evidence="11">
    <location>
        <position position="96"/>
    </location>
    <ligand>
        <name>[4Fe-4S] cluster</name>
        <dbReference type="ChEBI" id="CHEBI:49883"/>
    </ligand>
</feature>
<gene>
    <name evidence="11 14" type="primary">rlmD</name>
    <name evidence="14" type="ORF">EOE65_03050</name>
</gene>
<evidence type="ECO:0000256" key="10">
    <source>
        <dbReference type="ARBA" id="ARBA00059995"/>
    </source>
</evidence>
<dbReference type="InterPro" id="IPR029063">
    <property type="entry name" value="SAM-dependent_MTases_sf"/>
</dbReference>
<dbReference type="HAMAP" id="MF_01010">
    <property type="entry name" value="23SrRNA_methyltr_RlmD"/>
    <property type="match status" value="1"/>
</dbReference>
<dbReference type="NCBIfam" id="NF009639">
    <property type="entry name" value="PRK13168.1"/>
    <property type="match status" value="1"/>
</dbReference>
<dbReference type="GO" id="GO:0070041">
    <property type="term" value="F:rRNA (uridine-C5-)-methyltransferase activity"/>
    <property type="evidence" value="ECO:0007669"/>
    <property type="project" value="UniProtKB-UniRule"/>
</dbReference>
<feature type="binding site" evidence="11 12">
    <location>
        <position position="309"/>
    </location>
    <ligand>
        <name>S-adenosyl-L-methionine</name>
        <dbReference type="ChEBI" id="CHEBI:59789"/>
    </ligand>
</feature>
<dbReference type="InterPro" id="IPR030391">
    <property type="entry name" value="MeTrfase_TrmA_CS"/>
</dbReference>
<comment type="caution">
    <text evidence="14">The sequence shown here is derived from an EMBL/GenBank/DDBJ whole genome shotgun (WGS) entry which is preliminary data.</text>
</comment>
<dbReference type="Pfam" id="PF01938">
    <property type="entry name" value="TRAM"/>
    <property type="match status" value="1"/>
</dbReference>
<keyword evidence="8 11" id="KW-0411">Iron-sulfur</keyword>
<keyword evidence="3 11" id="KW-0489">Methyltransferase</keyword>
<evidence type="ECO:0000313" key="15">
    <source>
        <dbReference type="Proteomes" id="UP000282818"/>
    </source>
</evidence>
<dbReference type="EMBL" id="SACQ01000001">
    <property type="protein sequence ID" value="RVU32648.1"/>
    <property type="molecule type" value="Genomic_DNA"/>
</dbReference>
<dbReference type="Pfam" id="PF05958">
    <property type="entry name" value="tRNA_U5-meth_tr"/>
    <property type="match status" value="1"/>
</dbReference>
<evidence type="ECO:0000256" key="3">
    <source>
        <dbReference type="ARBA" id="ARBA00022603"/>
    </source>
</evidence>
<proteinExistence type="inferred from homology"/>
<dbReference type="PROSITE" id="PS50926">
    <property type="entry name" value="TRAM"/>
    <property type="match status" value="1"/>
</dbReference>
<dbReference type="InterPro" id="IPR012340">
    <property type="entry name" value="NA-bd_OB-fold"/>
</dbReference>
<evidence type="ECO:0000256" key="5">
    <source>
        <dbReference type="ARBA" id="ARBA00022691"/>
    </source>
</evidence>
<dbReference type="GO" id="GO:0005506">
    <property type="term" value="F:iron ion binding"/>
    <property type="evidence" value="ECO:0007669"/>
    <property type="project" value="UniProtKB-UniRule"/>
</dbReference>
<keyword evidence="2 11" id="KW-0698">rRNA processing</keyword>
<evidence type="ECO:0000256" key="8">
    <source>
        <dbReference type="ARBA" id="ARBA00023014"/>
    </source>
</evidence>
<keyword evidence="4 11" id="KW-0808">Transferase</keyword>
<feature type="binding site" evidence="11">
    <location>
        <position position="357"/>
    </location>
    <ligand>
        <name>S-adenosyl-L-methionine</name>
        <dbReference type="ChEBI" id="CHEBI:59789"/>
    </ligand>
</feature>
<dbReference type="GO" id="GO:0051539">
    <property type="term" value="F:4 iron, 4 sulfur cluster binding"/>
    <property type="evidence" value="ECO:0007669"/>
    <property type="project" value="UniProtKB-KW"/>
</dbReference>
<dbReference type="RefSeq" id="WP_127692817.1">
    <property type="nucleotide sequence ID" value="NZ_SACQ01000001.1"/>
</dbReference>
<dbReference type="SUPFAM" id="SSF53335">
    <property type="entry name" value="S-adenosyl-L-methionine-dependent methyltransferases"/>
    <property type="match status" value="1"/>
</dbReference>
<reference evidence="14 15" key="1">
    <citation type="submission" date="2019-01" db="EMBL/GenBank/DDBJ databases">
        <authorList>
            <person name="Chen W.-M."/>
        </authorList>
    </citation>
    <scope>NUCLEOTIDE SEQUENCE [LARGE SCALE GENOMIC DNA]</scope>
    <source>
        <strain evidence="14 15">HPM-16</strain>
    </source>
</reference>
<feature type="binding site" evidence="11">
    <location>
        <position position="175"/>
    </location>
    <ligand>
        <name>[4Fe-4S] cluster</name>
        <dbReference type="ChEBI" id="CHEBI:49883"/>
    </ligand>
</feature>
<comment type="similarity">
    <text evidence="11">Belongs to the class I-like SAM-binding methyltransferase superfamily. RNA M5U methyltransferase family. RlmD subfamily.</text>
</comment>